<accession>D1YHN2</accession>
<comment type="caution">
    <text evidence="1">The sequence shown here is derived from an EMBL/GenBank/DDBJ whole genome shotgun (WGS) entry which is preliminary data.</text>
</comment>
<dbReference type="EMBL" id="ADFT01000011">
    <property type="protein sequence ID" value="EFB63115.1"/>
    <property type="molecule type" value="Genomic_DNA"/>
</dbReference>
<sequence>MKMTNDIKELKECAENARKLYRVGKFNIVVAKALINPYLEAVNAKSIELAKKYNQKPKKLVFMLMLGKKINKTIESQTGYSKE</sequence>
<reference evidence="1 2" key="1">
    <citation type="submission" date="2009-12" db="EMBL/GenBank/DDBJ databases">
        <title>Genome Sequence of Lactobacillus gasseri 224-1.</title>
        <authorList>
            <person name="Durkin A.S."/>
            <person name="Madupu R."/>
            <person name="Torralba M."/>
            <person name="Methe B."/>
            <person name="Sutton G."/>
            <person name="Strausberg R.L."/>
            <person name="Nelson K.E."/>
        </authorList>
    </citation>
    <scope>NUCLEOTIDE SEQUENCE [LARGE SCALE GENOMIC DNA]</scope>
    <source>
        <strain evidence="1 2">224-1</strain>
    </source>
</reference>
<proteinExistence type="predicted"/>
<dbReference type="Proteomes" id="UP000003684">
    <property type="component" value="Unassembled WGS sequence"/>
</dbReference>
<gene>
    <name evidence="1" type="ORF">HMPREF9209_0592</name>
</gene>
<protein>
    <submittedName>
        <fullName evidence="1">Uncharacterized protein</fullName>
    </submittedName>
</protein>
<organism evidence="1 2">
    <name type="scientific">Lactobacillus gasseri 224-1</name>
    <dbReference type="NCBI Taxonomy" id="679196"/>
    <lineage>
        <taxon>Bacteria</taxon>
        <taxon>Bacillati</taxon>
        <taxon>Bacillota</taxon>
        <taxon>Bacilli</taxon>
        <taxon>Lactobacillales</taxon>
        <taxon>Lactobacillaceae</taxon>
        <taxon>Lactobacillus</taxon>
    </lineage>
</organism>
<evidence type="ECO:0000313" key="2">
    <source>
        <dbReference type="Proteomes" id="UP000003684"/>
    </source>
</evidence>
<name>D1YHN2_LACGS</name>
<dbReference type="AlphaFoldDB" id="D1YHN2"/>
<evidence type="ECO:0000313" key="1">
    <source>
        <dbReference type="EMBL" id="EFB63115.1"/>
    </source>
</evidence>